<evidence type="ECO:0000256" key="1">
    <source>
        <dbReference type="ARBA" id="ARBA00005753"/>
    </source>
</evidence>
<comment type="similarity">
    <text evidence="1">Belongs to the cAMP-dependent kinase regulatory chain family.</text>
</comment>
<dbReference type="CDD" id="cd22961">
    <property type="entry name" value="DD_TEX55-like"/>
    <property type="match status" value="1"/>
</dbReference>
<feature type="binding site" evidence="8">
    <location>
        <position position="238"/>
    </location>
    <ligand>
        <name>3',5'-cyclic AMP</name>
        <dbReference type="ChEBI" id="CHEBI:58165"/>
        <label>1</label>
    </ligand>
</feature>
<dbReference type="FunFam" id="2.60.120.10:FF:000039">
    <property type="entry name" value="cAMP-dependent protein kinase regulatory subunit"/>
    <property type="match status" value="1"/>
</dbReference>
<reference evidence="10" key="1">
    <citation type="submission" date="2021-05" db="EMBL/GenBank/DDBJ databases">
        <title>The genome of the haptophyte Pavlova lutheri (Diacronema luteri, Pavlovales) - a model for lipid biosynthesis in eukaryotic algae.</title>
        <authorList>
            <person name="Hulatt C.J."/>
            <person name="Posewitz M.C."/>
        </authorList>
    </citation>
    <scope>NUCLEOTIDE SEQUENCE</scope>
    <source>
        <strain evidence="10">NIVA-4/92</strain>
    </source>
</reference>
<evidence type="ECO:0000256" key="7">
    <source>
        <dbReference type="ARBA" id="ARBA00023149"/>
    </source>
</evidence>
<accession>A0A8J5XWA8</accession>
<dbReference type="CDD" id="cd00038">
    <property type="entry name" value="CAP_ED"/>
    <property type="match status" value="2"/>
</dbReference>
<keyword evidence="5" id="KW-0677">Repeat</keyword>
<dbReference type="GO" id="GO:0005952">
    <property type="term" value="C:cAMP-dependent protein kinase complex"/>
    <property type="evidence" value="ECO:0007669"/>
    <property type="project" value="InterPro"/>
</dbReference>
<comment type="caution">
    <text evidence="10">The sequence shown here is derived from an EMBL/GenBank/DDBJ whole genome shotgun (WGS) entry which is preliminary data.</text>
</comment>
<dbReference type="PANTHER" id="PTHR11635:SF152">
    <property type="entry name" value="CAMP-DEPENDENT PROTEIN KINASE TYPE I REGULATORY SUBUNIT-RELATED"/>
    <property type="match status" value="1"/>
</dbReference>
<gene>
    <name evidence="10" type="ORF">KFE25_006137</name>
</gene>
<dbReference type="InterPro" id="IPR050503">
    <property type="entry name" value="cAMP-dep_PK_reg_su-like"/>
</dbReference>
<organism evidence="10 11">
    <name type="scientific">Diacronema lutheri</name>
    <name type="common">Unicellular marine alga</name>
    <name type="synonym">Monochrysis lutheri</name>
    <dbReference type="NCBI Taxonomy" id="2081491"/>
    <lineage>
        <taxon>Eukaryota</taxon>
        <taxon>Haptista</taxon>
        <taxon>Haptophyta</taxon>
        <taxon>Pavlovophyceae</taxon>
        <taxon>Pavlovales</taxon>
        <taxon>Pavlovaceae</taxon>
        <taxon>Diacronema</taxon>
    </lineage>
</organism>
<dbReference type="PROSITE" id="PS00888">
    <property type="entry name" value="CNMP_BINDING_1"/>
    <property type="match status" value="1"/>
</dbReference>
<evidence type="ECO:0000256" key="4">
    <source>
        <dbReference type="ARBA" id="ARBA00022566"/>
    </source>
</evidence>
<dbReference type="PIRSF" id="PIRSF000548">
    <property type="entry name" value="PK_regulatory"/>
    <property type="match status" value="1"/>
</dbReference>
<dbReference type="SUPFAM" id="SSF47391">
    <property type="entry name" value="Dimerization-anchoring domain of cAMP-dependent PK regulatory subunit"/>
    <property type="match status" value="1"/>
</dbReference>
<dbReference type="PANTHER" id="PTHR11635">
    <property type="entry name" value="CAMP-DEPENDENT PROTEIN KINASE REGULATORY CHAIN"/>
    <property type="match status" value="1"/>
</dbReference>
<dbReference type="GO" id="GO:0033554">
    <property type="term" value="P:cellular response to stress"/>
    <property type="evidence" value="ECO:0007669"/>
    <property type="project" value="UniProtKB-ARBA"/>
</dbReference>
<evidence type="ECO:0000259" key="9">
    <source>
        <dbReference type="PROSITE" id="PS50042"/>
    </source>
</evidence>
<dbReference type="SMART" id="SM00100">
    <property type="entry name" value="cNMP"/>
    <property type="match status" value="2"/>
</dbReference>
<feature type="domain" description="Cyclic nucleotide-binding" evidence="9">
    <location>
        <begin position="282"/>
        <end position="401"/>
    </location>
</feature>
<evidence type="ECO:0000256" key="5">
    <source>
        <dbReference type="ARBA" id="ARBA00022737"/>
    </source>
</evidence>
<dbReference type="GO" id="GO:0030552">
    <property type="term" value="F:cAMP binding"/>
    <property type="evidence" value="ECO:0007669"/>
    <property type="project" value="UniProtKB-KW"/>
</dbReference>
<keyword evidence="7 8" id="KW-0114">cAMP</keyword>
<keyword evidence="6 8" id="KW-0547">Nucleotide-binding</keyword>
<evidence type="ECO:0000256" key="6">
    <source>
        <dbReference type="ARBA" id="ARBA00022741"/>
    </source>
</evidence>
<evidence type="ECO:0000256" key="2">
    <source>
        <dbReference type="ARBA" id="ARBA00020355"/>
    </source>
</evidence>
<feature type="binding site" evidence="8">
    <location>
        <position position="351"/>
    </location>
    <ligand>
        <name>3',5'-cyclic AMP</name>
        <dbReference type="ChEBI" id="CHEBI:58165"/>
        <label>2</label>
    </ligand>
</feature>
<dbReference type="GO" id="GO:0004862">
    <property type="term" value="F:cAMP-dependent protein kinase inhibitor activity"/>
    <property type="evidence" value="ECO:0007669"/>
    <property type="project" value="TreeGrafter"/>
</dbReference>
<sequence length="406" mass="45140">MESAISSEAARERAAVQSYLVQHKVNDMLCSMLESMCIERPANPHQFVVDWMCSQYPASIKVTTDVASRALPVETSQVEDDELVDDDDFETEEKPANGAPDMSIQMAMSLNRNNATRRRSAVSAESVDPQNIAKLYERKVHEKAADVRDKLKEKVSHNFLFSTLDADQLEILLDAMFEKAFKAGDTIIKQGEEGDNFYLVFNGACDVYLNKGGEEKLVLSCFEGDSFGELALLYNAPRAATVKASSDCTLYAVDRITFKFIMMDTTMSKRQTYEGFLEKVPLLSSLTANERRTVADALKPTTFSDNDVIIHQHDAGDTFFLLEKGHVVCTSMSNGVVQELGRCAPGDYFGEIALLTNRPRAATVTAVGEVTVLALDRRTFTRVLGPLADVLKRNMAMYNAYMVHKI</sequence>
<dbReference type="EMBL" id="JAGTXO010000002">
    <property type="protein sequence ID" value="KAG8469682.1"/>
    <property type="molecule type" value="Genomic_DNA"/>
</dbReference>
<dbReference type="Proteomes" id="UP000751190">
    <property type="component" value="Unassembled WGS sequence"/>
</dbReference>
<dbReference type="SUPFAM" id="SSF51206">
    <property type="entry name" value="cAMP-binding domain-like"/>
    <property type="match status" value="2"/>
</dbReference>
<dbReference type="PROSITE" id="PS50042">
    <property type="entry name" value="CNMP_BINDING_3"/>
    <property type="match status" value="2"/>
</dbReference>
<keyword evidence="4 8" id="KW-0116">cAMP-binding</keyword>
<dbReference type="OMA" id="WSPPHHP"/>
<dbReference type="InterPro" id="IPR000595">
    <property type="entry name" value="cNMP-bd_dom"/>
</dbReference>
<dbReference type="InterPro" id="IPR012198">
    <property type="entry name" value="cAMP_dep_PK_reg_su"/>
</dbReference>
<feature type="binding site" evidence="8">
    <location>
        <position position="229"/>
    </location>
    <ligand>
        <name>3',5'-cyclic AMP</name>
        <dbReference type="ChEBI" id="CHEBI:58165"/>
        <label>1</label>
    </ligand>
</feature>
<dbReference type="GO" id="GO:0034236">
    <property type="term" value="F:protein kinase A catalytic subunit binding"/>
    <property type="evidence" value="ECO:0007669"/>
    <property type="project" value="TreeGrafter"/>
</dbReference>
<dbReference type="InterPro" id="IPR018488">
    <property type="entry name" value="cNMP-bd_CS"/>
</dbReference>
<keyword evidence="11" id="KW-1185">Reference proteome</keyword>
<name>A0A8J5XWA8_DIALT</name>
<evidence type="ECO:0000256" key="3">
    <source>
        <dbReference type="ARBA" id="ARBA00022553"/>
    </source>
</evidence>
<dbReference type="InterPro" id="IPR018490">
    <property type="entry name" value="cNMP-bd_dom_sf"/>
</dbReference>
<dbReference type="GO" id="GO:0005829">
    <property type="term" value="C:cytosol"/>
    <property type="evidence" value="ECO:0007669"/>
    <property type="project" value="TreeGrafter"/>
</dbReference>
<evidence type="ECO:0000313" key="11">
    <source>
        <dbReference type="Proteomes" id="UP000751190"/>
    </source>
</evidence>
<feature type="binding site" evidence="8">
    <location>
        <position position="360"/>
    </location>
    <ligand>
        <name>3',5'-cyclic AMP</name>
        <dbReference type="ChEBI" id="CHEBI:58165"/>
        <label>2</label>
    </ligand>
</feature>
<dbReference type="AlphaFoldDB" id="A0A8J5XWA8"/>
<protein>
    <recommendedName>
        <fullName evidence="2">cAMP-dependent protein kinase regulatory subunit</fullName>
    </recommendedName>
</protein>
<dbReference type="FunFam" id="2.60.120.10:FF:000006">
    <property type="entry name" value="cAMP-dependent protein kinase type I-alpha regulatory subunit"/>
    <property type="match status" value="1"/>
</dbReference>
<dbReference type="InterPro" id="IPR014710">
    <property type="entry name" value="RmlC-like_jellyroll"/>
</dbReference>
<dbReference type="OrthoDB" id="417078at2759"/>
<evidence type="ECO:0000256" key="8">
    <source>
        <dbReference type="PIRSR" id="PIRSR000548-1"/>
    </source>
</evidence>
<proteinExistence type="inferred from homology"/>
<dbReference type="Gene3D" id="2.60.120.10">
    <property type="entry name" value="Jelly Rolls"/>
    <property type="match status" value="2"/>
</dbReference>
<dbReference type="PRINTS" id="PR00103">
    <property type="entry name" value="CAMPKINASE"/>
</dbReference>
<dbReference type="Pfam" id="PF00027">
    <property type="entry name" value="cNMP_binding"/>
    <property type="match status" value="2"/>
</dbReference>
<keyword evidence="3" id="KW-0597">Phosphoprotein</keyword>
<evidence type="ECO:0000313" key="10">
    <source>
        <dbReference type="EMBL" id="KAG8469682.1"/>
    </source>
</evidence>
<dbReference type="PROSITE" id="PS00889">
    <property type="entry name" value="CNMP_BINDING_2"/>
    <property type="match status" value="2"/>
</dbReference>
<feature type="domain" description="Cyclic nucleotide-binding" evidence="9">
    <location>
        <begin position="160"/>
        <end position="279"/>
    </location>
</feature>